<protein>
    <submittedName>
        <fullName evidence="1">Uncharacterized protein</fullName>
    </submittedName>
</protein>
<evidence type="ECO:0000313" key="2">
    <source>
        <dbReference type="Proteomes" id="UP000823598"/>
    </source>
</evidence>
<sequence length="79" mass="8878">MEKRLKDTELRACLKACRKAARDGEIAAHGCPVNISRIHKSKKVYDRKRIKAADKKSLPFLCPVVCRDSVAAYPVCSFD</sequence>
<reference evidence="1" key="2">
    <citation type="journal article" date="2021" name="PeerJ">
        <title>Extensive microbial diversity within the chicken gut microbiome revealed by metagenomics and culture.</title>
        <authorList>
            <person name="Gilroy R."/>
            <person name="Ravi A."/>
            <person name="Getino M."/>
            <person name="Pursley I."/>
            <person name="Horton D.L."/>
            <person name="Alikhan N.F."/>
            <person name="Baker D."/>
            <person name="Gharbi K."/>
            <person name="Hall N."/>
            <person name="Watson M."/>
            <person name="Adriaenssens E.M."/>
            <person name="Foster-Nyarko E."/>
            <person name="Jarju S."/>
            <person name="Secka A."/>
            <person name="Antonio M."/>
            <person name="Oren A."/>
            <person name="Chaudhuri R.R."/>
            <person name="La Ragione R."/>
            <person name="Hildebrand F."/>
            <person name="Pallen M.J."/>
        </authorList>
    </citation>
    <scope>NUCLEOTIDE SEQUENCE</scope>
    <source>
        <strain evidence="1">6919</strain>
    </source>
</reference>
<gene>
    <name evidence="1" type="ORF">IAB88_03515</name>
</gene>
<name>A0A9D9NK50_9BACT</name>
<dbReference type="AlphaFoldDB" id="A0A9D9NK50"/>
<reference evidence="1" key="1">
    <citation type="submission" date="2020-10" db="EMBL/GenBank/DDBJ databases">
        <authorList>
            <person name="Gilroy R."/>
        </authorList>
    </citation>
    <scope>NUCLEOTIDE SEQUENCE</scope>
    <source>
        <strain evidence="1">6919</strain>
    </source>
</reference>
<dbReference type="Proteomes" id="UP000823598">
    <property type="component" value="Unassembled WGS sequence"/>
</dbReference>
<accession>A0A9D9NK50</accession>
<dbReference type="EMBL" id="JADIMC010000042">
    <property type="protein sequence ID" value="MBO8476043.1"/>
    <property type="molecule type" value="Genomic_DNA"/>
</dbReference>
<evidence type="ECO:0000313" key="1">
    <source>
        <dbReference type="EMBL" id="MBO8476043.1"/>
    </source>
</evidence>
<comment type="caution">
    <text evidence="1">The sequence shown here is derived from an EMBL/GenBank/DDBJ whole genome shotgun (WGS) entry which is preliminary data.</text>
</comment>
<proteinExistence type="predicted"/>
<organism evidence="1 2">
    <name type="scientific">Candidatus Limisoma faecipullorum</name>
    <dbReference type="NCBI Taxonomy" id="2840854"/>
    <lineage>
        <taxon>Bacteria</taxon>
        <taxon>Pseudomonadati</taxon>
        <taxon>Bacteroidota</taxon>
        <taxon>Bacteroidia</taxon>
        <taxon>Bacteroidales</taxon>
        <taxon>Candidatus Limisoma</taxon>
    </lineage>
</organism>